<feature type="transmembrane region" description="Helical" evidence="1">
    <location>
        <begin position="115"/>
        <end position="135"/>
    </location>
</feature>
<evidence type="ECO:0000313" key="3">
    <source>
        <dbReference type="Proteomes" id="UP000076021"/>
    </source>
</evidence>
<gene>
    <name evidence="2" type="ORF">ATY39_04680</name>
</gene>
<reference evidence="3" key="2">
    <citation type="submission" date="2016-03" db="EMBL/GenBank/DDBJ databases">
        <authorList>
            <person name="Seldin L."/>
        </authorList>
    </citation>
    <scope>NUCLEOTIDE SEQUENCE [LARGE SCALE GENOMIC DNA]</scope>
    <source>
        <strain evidence="3">PP9</strain>
    </source>
</reference>
<dbReference type="Proteomes" id="UP000076021">
    <property type="component" value="Chromosome"/>
</dbReference>
<accession>A0A143HIB7</accession>
<keyword evidence="1" id="KW-0472">Membrane</keyword>
<feature type="transmembrane region" description="Helical" evidence="1">
    <location>
        <begin position="31"/>
        <end position="50"/>
    </location>
</feature>
<keyword evidence="1" id="KW-0812">Transmembrane</keyword>
<proteinExistence type="predicted"/>
<dbReference type="Pfam" id="PF06691">
    <property type="entry name" value="DUF1189"/>
    <property type="match status" value="1"/>
</dbReference>
<reference evidence="2 3" key="1">
    <citation type="journal article" date="2016" name="Genome Announc.">
        <title>Whole-Genome Sequence of Rummeliibacillus stabekisii Strain PP9 Isolated from Antarctic Soil.</title>
        <authorList>
            <person name="da Mota F.F."/>
            <person name="Vollu R.E."/>
            <person name="Jurelevicius D."/>
            <person name="Seldin L."/>
        </authorList>
    </citation>
    <scope>NUCLEOTIDE SEQUENCE [LARGE SCALE GENOMIC DNA]</scope>
    <source>
        <strain evidence="2 3">PP9</strain>
    </source>
</reference>
<dbReference type="KEGG" id="rst:ATY39_04680"/>
<keyword evidence="3" id="KW-1185">Reference proteome</keyword>
<keyword evidence="1" id="KW-1133">Transmembrane helix</keyword>
<feature type="transmembrane region" description="Helical" evidence="1">
    <location>
        <begin position="70"/>
        <end position="103"/>
    </location>
</feature>
<dbReference type="InterPro" id="IPR009574">
    <property type="entry name" value="DUF1189"/>
</dbReference>
<evidence type="ECO:0000256" key="1">
    <source>
        <dbReference type="SAM" id="Phobius"/>
    </source>
</evidence>
<name>A0A143HIB7_9BACL</name>
<organism evidence="2 3">
    <name type="scientific">Rummeliibacillus stabekisii</name>
    <dbReference type="NCBI Taxonomy" id="241244"/>
    <lineage>
        <taxon>Bacteria</taxon>
        <taxon>Bacillati</taxon>
        <taxon>Bacillota</taxon>
        <taxon>Bacilli</taxon>
        <taxon>Bacillales</taxon>
        <taxon>Caryophanaceae</taxon>
        <taxon>Rummeliibacillus</taxon>
    </lineage>
</organism>
<evidence type="ECO:0000313" key="2">
    <source>
        <dbReference type="EMBL" id="AMX01012.1"/>
    </source>
</evidence>
<dbReference type="OrthoDB" id="1903376at2"/>
<sequence>MKHWQLFKDSLFHPKKLAAYRLLPIGKVIQYVLMLVLFVTIVSLIQFVTGSSIETSQINGLKEFFNEVKWLIYPASFILLFLINSFSLFLQISIYALAGMVILIIRKKRGEYRHIWRTAALAVTLPTIIATLSVFLPIHTYIMTIFTALLTLLYVFIASSKYPNQPQK</sequence>
<dbReference type="AlphaFoldDB" id="A0A143HIB7"/>
<feature type="transmembrane region" description="Helical" evidence="1">
    <location>
        <begin position="141"/>
        <end position="159"/>
    </location>
</feature>
<protein>
    <submittedName>
        <fullName evidence="2">4-hydroxy-3-methylbut-2-en-1-yl diphosphate synthase</fullName>
    </submittedName>
</protein>
<dbReference type="EMBL" id="CP014806">
    <property type="protein sequence ID" value="AMX01012.1"/>
    <property type="molecule type" value="Genomic_DNA"/>
</dbReference>
<dbReference type="STRING" id="241244.ATY39_04680"/>